<protein>
    <submittedName>
        <fullName evidence="2">EpsG family protein</fullName>
    </submittedName>
</protein>
<gene>
    <name evidence="2" type="ORF">EIY72_19605</name>
</gene>
<feature type="transmembrane region" description="Helical" evidence="1">
    <location>
        <begin position="344"/>
        <end position="368"/>
    </location>
</feature>
<feature type="transmembrane region" description="Helical" evidence="1">
    <location>
        <begin position="179"/>
        <end position="203"/>
    </location>
</feature>
<keyword evidence="1" id="KW-0812">Transmembrane</keyword>
<comment type="caution">
    <text evidence="2">The sequence shown here is derived from an EMBL/GenBank/DDBJ whole genome shotgun (WGS) entry which is preliminary data.</text>
</comment>
<proteinExistence type="predicted"/>
<feature type="transmembrane region" description="Helical" evidence="1">
    <location>
        <begin position="210"/>
        <end position="230"/>
    </location>
</feature>
<dbReference type="Pfam" id="PF14897">
    <property type="entry name" value="EpsG"/>
    <property type="match status" value="1"/>
</dbReference>
<accession>A0A1H2MPW0</accession>
<evidence type="ECO:0000313" key="3">
    <source>
        <dbReference type="Proteomes" id="UP000295254"/>
    </source>
</evidence>
<keyword evidence="1" id="KW-0472">Membrane</keyword>
<dbReference type="AlphaFoldDB" id="A0A1H2MPW0"/>
<reference evidence="3" key="1">
    <citation type="journal article" date="2019" name="bioRxiv">
        <title>Bacterially produced spermidine induces plant systemic susceptibility to pathogens.</title>
        <authorList>
            <person name="Melnyk R.A."/>
            <person name="Beskrovnaya P.A."/>
            <person name="Liu Z."/>
            <person name="Song Y."/>
            <person name="Haney C.H."/>
        </authorList>
    </citation>
    <scope>NUCLEOTIDE SEQUENCE [LARGE SCALE GENOMIC DNA]</scope>
    <source>
        <strain evidence="3">Dha-51</strain>
    </source>
</reference>
<feature type="transmembrane region" description="Helical" evidence="1">
    <location>
        <begin position="6"/>
        <end position="24"/>
    </location>
</feature>
<feature type="transmembrane region" description="Helical" evidence="1">
    <location>
        <begin position="137"/>
        <end position="159"/>
    </location>
</feature>
<dbReference type="EMBL" id="RRZK01000028">
    <property type="protein sequence ID" value="TDB59252.1"/>
    <property type="molecule type" value="Genomic_DNA"/>
</dbReference>
<dbReference type="InterPro" id="IPR049458">
    <property type="entry name" value="EpsG-like"/>
</dbReference>
<name>A0A1H2MPW0_PSEVA</name>
<dbReference type="OrthoDB" id="6855623at2"/>
<feature type="transmembrane region" description="Helical" evidence="1">
    <location>
        <begin position="265"/>
        <end position="284"/>
    </location>
</feature>
<sequence>MSSIYLLILYFVLSWSTSATLHKNQSIFNKYRTQNANKLLFLTLPPILLGFYFIALRPFSSGGDTSAYISAFAKIDSPLTALIDADYGTELLFWPTQAILKLVFDTRGWLVINYFIVVAITYLSYKKTTEGTKISPLIFSLTLLTFFAVYSGNAMRQVYSIPIGLIAFHYCYKKDNIKFLLFSCLAASFHWSSLVILASPLIIALPNKRLYYIAVPALALACSSLIGPIIDFVTDLTGFSWLLSKSDLYFKGGRISHIEAIWKTVNFWLCVFVYLALIITNAITDKDNEKISKFLLMFFSLMLFAVANPDVSERYMVWYLFAIPLAVTAIFSKFKIMPIIKNQLYLALFLVMAVLVYTRESAMITLGITQ</sequence>
<evidence type="ECO:0000313" key="2">
    <source>
        <dbReference type="EMBL" id="TDB59252.1"/>
    </source>
</evidence>
<feature type="transmembrane region" description="Helical" evidence="1">
    <location>
        <begin position="108"/>
        <end position="125"/>
    </location>
</feature>
<dbReference type="RefSeq" id="WP_093217667.1">
    <property type="nucleotide sequence ID" value="NZ_LT629803.1"/>
</dbReference>
<feature type="transmembrane region" description="Helical" evidence="1">
    <location>
        <begin position="291"/>
        <end position="309"/>
    </location>
</feature>
<dbReference type="Proteomes" id="UP000295254">
    <property type="component" value="Unassembled WGS sequence"/>
</dbReference>
<keyword evidence="1" id="KW-1133">Transmembrane helix</keyword>
<organism evidence="2 3">
    <name type="scientific">Pseudomonas vancouverensis</name>
    <dbReference type="NCBI Taxonomy" id="95300"/>
    <lineage>
        <taxon>Bacteria</taxon>
        <taxon>Pseudomonadati</taxon>
        <taxon>Pseudomonadota</taxon>
        <taxon>Gammaproteobacteria</taxon>
        <taxon>Pseudomonadales</taxon>
        <taxon>Pseudomonadaceae</taxon>
        <taxon>Pseudomonas</taxon>
    </lineage>
</organism>
<dbReference type="STRING" id="95300.SAMN05216558_1079"/>
<feature type="transmembrane region" description="Helical" evidence="1">
    <location>
        <begin position="315"/>
        <end position="332"/>
    </location>
</feature>
<keyword evidence="3" id="KW-1185">Reference proteome</keyword>
<evidence type="ECO:0000256" key="1">
    <source>
        <dbReference type="SAM" id="Phobius"/>
    </source>
</evidence>
<feature type="transmembrane region" description="Helical" evidence="1">
    <location>
        <begin position="36"/>
        <end position="55"/>
    </location>
</feature>